<organism evidence="2 3">
    <name type="scientific">Operophtera brumata</name>
    <name type="common">Winter moth</name>
    <name type="synonym">Phalaena brumata</name>
    <dbReference type="NCBI Taxonomy" id="104452"/>
    <lineage>
        <taxon>Eukaryota</taxon>
        <taxon>Metazoa</taxon>
        <taxon>Ecdysozoa</taxon>
        <taxon>Arthropoda</taxon>
        <taxon>Hexapoda</taxon>
        <taxon>Insecta</taxon>
        <taxon>Pterygota</taxon>
        <taxon>Neoptera</taxon>
        <taxon>Endopterygota</taxon>
        <taxon>Lepidoptera</taxon>
        <taxon>Glossata</taxon>
        <taxon>Ditrysia</taxon>
        <taxon>Geometroidea</taxon>
        <taxon>Geometridae</taxon>
        <taxon>Larentiinae</taxon>
        <taxon>Operophtera</taxon>
    </lineage>
</organism>
<accession>A0A0L7LMB2</accession>
<evidence type="ECO:0000256" key="1">
    <source>
        <dbReference type="SAM" id="MobiDB-lite"/>
    </source>
</evidence>
<reference evidence="2 3" key="1">
    <citation type="journal article" date="2015" name="Genome Biol. Evol.">
        <title>The genome of winter moth (Operophtera brumata) provides a genomic perspective on sexual dimorphism and phenology.</title>
        <authorList>
            <person name="Derks M.F."/>
            <person name="Smit S."/>
            <person name="Salis L."/>
            <person name="Schijlen E."/>
            <person name="Bossers A."/>
            <person name="Mateman C."/>
            <person name="Pijl A.S."/>
            <person name="de Ridder D."/>
            <person name="Groenen M.A."/>
            <person name="Visser M.E."/>
            <person name="Megens H.J."/>
        </authorList>
    </citation>
    <scope>NUCLEOTIDE SEQUENCE [LARGE SCALE GENOMIC DNA]</scope>
    <source>
        <strain evidence="2">WM2013NL</strain>
        <tissue evidence="2">Head and thorax</tissue>
    </source>
</reference>
<dbReference type="Proteomes" id="UP000037510">
    <property type="component" value="Unassembled WGS sequence"/>
</dbReference>
<evidence type="ECO:0000313" key="2">
    <source>
        <dbReference type="EMBL" id="KOB76356.1"/>
    </source>
</evidence>
<feature type="non-terminal residue" evidence="2">
    <location>
        <position position="75"/>
    </location>
</feature>
<protein>
    <submittedName>
        <fullName evidence="2">Uncharacterized protein</fullName>
    </submittedName>
</protein>
<feature type="region of interest" description="Disordered" evidence="1">
    <location>
        <begin position="37"/>
        <end position="75"/>
    </location>
</feature>
<dbReference type="EMBL" id="JTDY01000644">
    <property type="protein sequence ID" value="KOB76356.1"/>
    <property type="molecule type" value="Genomic_DNA"/>
</dbReference>
<evidence type="ECO:0000313" key="3">
    <source>
        <dbReference type="Proteomes" id="UP000037510"/>
    </source>
</evidence>
<name>A0A0L7LMB2_OPEBR</name>
<keyword evidence="3" id="KW-1185">Reference proteome</keyword>
<gene>
    <name evidence="2" type="ORF">OBRU01_05879</name>
</gene>
<sequence length="75" mass="8536">MHSTTQRYLPTRSCPGVDTPCTCRLMQTSRVEDILTDKNHAFHNPPLSPDEELSRRGYSMYMPPDADVESGRHSD</sequence>
<dbReference type="AlphaFoldDB" id="A0A0L7LMB2"/>
<proteinExistence type="predicted"/>
<comment type="caution">
    <text evidence="2">The sequence shown here is derived from an EMBL/GenBank/DDBJ whole genome shotgun (WGS) entry which is preliminary data.</text>
</comment>